<name>A0A3B1AUX9_9ZZZZ</name>
<dbReference type="EMBL" id="UOFY01000042">
    <property type="protein sequence ID" value="VAX09819.1"/>
    <property type="molecule type" value="Genomic_DNA"/>
</dbReference>
<keyword evidence="1" id="KW-0812">Transmembrane</keyword>
<organism evidence="2">
    <name type="scientific">hydrothermal vent metagenome</name>
    <dbReference type="NCBI Taxonomy" id="652676"/>
    <lineage>
        <taxon>unclassified sequences</taxon>
        <taxon>metagenomes</taxon>
        <taxon>ecological metagenomes</taxon>
    </lineage>
</organism>
<protein>
    <submittedName>
        <fullName evidence="2">Uncharacterized protein</fullName>
    </submittedName>
</protein>
<evidence type="ECO:0000313" key="2">
    <source>
        <dbReference type="EMBL" id="VAX09819.1"/>
    </source>
</evidence>
<keyword evidence="1" id="KW-0472">Membrane</keyword>
<reference evidence="2" key="1">
    <citation type="submission" date="2018-06" db="EMBL/GenBank/DDBJ databases">
        <authorList>
            <person name="Zhirakovskaya E."/>
        </authorList>
    </citation>
    <scope>NUCLEOTIDE SEQUENCE</scope>
</reference>
<feature type="transmembrane region" description="Helical" evidence="1">
    <location>
        <begin position="51"/>
        <end position="68"/>
    </location>
</feature>
<sequence length="73" mass="8172">MFGGFVPASFKLSHRQKHVLSLTLFFSAALYLGLALATEKQNLFDASRVSTLWFTVLLGLLTALPLSLRRNKF</sequence>
<keyword evidence="1" id="KW-1133">Transmembrane helix</keyword>
<evidence type="ECO:0000256" key="1">
    <source>
        <dbReference type="SAM" id="Phobius"/>
    </source>
</evidence>
<accession>A0A3B1AUX9</accession>
<dbReference type="AlphaFoldDB" id="A0A3B1AUX9"/>
<gene>
    <name evidence="2" type="ORF">MNBD_GAMMA25-1287</name>
</gene>
<proteinExistence type="predicted"/>